<dbReference type="RefSeq" id="WP_343047622.1">
    <property type="nucleotide sequence ID" value="NZ_JACCAA010000001.1"/>
</dbReference>
<evidence type="ECO:0000313" key="6">
    <source>
        <dbReference type="Proteomes" id="UP000540656"/>
    </source>
</evidence>
<feature type="binding site" evidence="4">
    <location>
        <position position="225"/>
    </location>
    <ligand>
        <name>Mg(2+)</name>
        <dbReference type="ChEBI" id="CHEBI:18420"/>
        <label>1</label>
        <note>catalytic</note>
    </ligand>
</feature>
<comment type="cofactor">
    <cofactor evidence="4">
        <name>Mg(2+)</name>
        <dbReference type="ChEBI" id="CHEBI:18420"/>
    </cofactor>
</comment>
<dbReference type="GO" id="GO:0006020">
    <property type="term" value="P:inositol metabolic process"/>
    <property type="evidence" value="ECO:0007669"/>
    <property type="project" value="TreeGrafter"/>
</dbReference>
<dbReference type="PRINTS" id="PR00377">
    <property type="entry name" value="IMPHPHTASES"/>
</dbReference>
<dbReference type="PANTHER" id="PTHR20854:SF4">
    <property type="entry name" value="INOSITOL-1-MONOPHOSPHATASE-RELATED"/>
    <property type="match status" value="1"/>
</dbReference>
<dbReference type="EMBL" id="JACCAA010000001">
    <property type="protein sequence ID" value="NYG57371.1"/>
    <property type="molecule type" value="Genomic_DNA"/>
</dbReference>
<keyword evidence="2" id="KW-0378">Hydrolase</keyword>
<reference evidence="5 6" key="1">
    <citation type="submission" date="2020-07" db="EMBL/GenBank/DDBJ databases">
        <title>Sequencing the genomes of 1000 actinobacteria strains.</title>
        <authorList>
            <person name="Klenk H.-P."/>
        </authorList>
    </citation>
    <scope>NUCLEOTIDE SEQUENCE [LARGE SCALE GENOMIC DNA]</scope>
    <source>
        <strain evidence="5 6">DSM 23819</strain>
    </source>
</reference>
<dbReference type="InterPro" id="IPR000760">
    <property type="entry name" value="Inositol_monophosphatase-like"/>
</dbReference>
<sequence>MSEPVPGSGTGSVSGPAVSADLELAARLVREAGLLAARMRAEGLASQQKSNVADIVTAADHAAEEMIVAMLRSERPDDAIVGEEGANHSGSSGRTWVIDPVDGTYNFFRGMDWWCSALALTSADDVLLGAVHHPASDSVYVGGPRVPGTRNGEALATLGDVPVEQACATTYLHPPFYGGEIGAAFGRAVSRVATLRMRGSGTMDCVSVLLGQSDVVFQHTVPEWDRLPGAALIRSLGGEARLVAAAGVEWHVAGVPTAVAAVAAALVGDTVPLS</sequence>
<dbReference type="PANTHER" id="PTHR20854">
    <property type="entry name" value="INOSITOL MONOPHOSPHATASE"/>
    <property type="match status" value="1"/>
</dbReference>
<dbReference type="Proteomes" id="UP000540656">
    <property type="component" value="Unassembled WGS sequence"/>
</dbReference>
<dbReference type="GO" id="GO:0046872">
    <property type="term" value="F:metal ion binding"/>
    <property type="evidence" value="ECO:0007669"/>
    <property type="project" value="UniProtKB-KW"/>
</dbReference>
<protein>
    <submittedName>
        <fullName evidence="5">Fructose-1,6-bisphosphatase/inositol monophosphatase family enzyme</fullName>
    </submittedName>
</protein>
<evidence type="ECO:0000256" key="4">
    <source>
        <dbReference type="PIRSR" id="PIRSR600760-2"/>
    </source>
</evidence>
<proteinExistence type="predicted"/>
<dbReference type="PROSITE" id="PS00629">
    <property type="entry name" value="IMP_1"/>
    <property type="match status" value="1"/>
</dbReference>
<accession>A0A7Y9UPD1</accession>
<feature type="binding site" evidence="4">
    <location>
        <position position="83"/>
    </location>
    <ligand>
        <name>Mg(2+)</name>
        <dbReference type="ChEBI" id="CHEBI:18420"/>
        <label>1</label>
        <note>catalytic</note>
    </ligand>
</feature>
<dbReference type="Gene3D" id="3.40.190.80">
    <property type="match status" value="1"/>
</dbReference>
<keyword evidence="1 4" id="KW-0479">Metal-binding</keyword>
<dbReference type="GO" id="GO:0008934">
    <property type="term" value="F:inositol monophosphate 1-phosphatase activity"/>
    <property type="evidence" value="ECO:0007669"/>
    <property type="project" value="TreeGrafter"/>
</dbReference>
<comment type="caution">
    <text evidence="5">The sequence shown here is derived from an EMBL/GenBank/DDBJ whole genome shotgun (WGS) entry which is preliminary data.</text>
</comment>
<name>A0A7Y9UPD1_9ACTN</name>
<dbReference type="Pfam" id="PF00459">
    <property type="entry name" value="Inositol_P"/>
    <property type="match status" value="1"/>
</dbReference>
<evidence type="ECO:0000256" key="1">
    <source>
        <dbReference type="ARBA" id="ARBA00022723"/>
    </source>
</evidence>
<evidence type="ECO:0000313" key="5">
    <source>
        <dbReference type="EMBL" id="NYG57371.1"/>
    </source>
</evidence>
<dbReference type="AlphaFoldDB" id="A0A7Y9UPD1"/>
<organism evidence="5 6">
    <name type="scientific">Nocardioides daedukensis</name>
    <dbReference type="NCBI Taxonomy" id="634462"/>
    <lineage>
        <taxon>Bacteria</taxon>
        <taxon>Bacillati</taxon>
        <taxon>Actinomycetota</taxon>
        <taxon>Actinomycetes</taxon>
        <taxon>Propionibacteriales</taxon>
        <taxon>Nocardioidaceae</taxon>
        <taxon>Nocardioides</taxon>
    </lineage>
</organism>
<feature type="binding site" evidence="4">
    <location>
        <position position="99"/>
    </location>
    <ligand>
        <name>Mg(2+)</name>
        <dbReference type="ChEBI" id="CHEBI:18420"/>
        <label>1</label>
        <note>catalytic</note>
    </ligand>
</feature>
<dbReference type="CDD" id="cd01637">
    <property type="entry name" value="IMPase_like"/>
    <property type="match status" value="1"/>
</dbReference>
<keyword evidence="6" id="KW-1185">Reference proteome</keyword>
<feature type="binding site" evidence="4">
    <location>
        <position position="102"/>
    </location>
    <ligand>
        <name>Mg(2+)</name>
        <dbReference type="ChEBI" id="CHEBI:18420"/>
        <label>1</label>
        <note>catalytic</note>
    </ligand>
</feature>
<dbReference type="Gene3D" id="3.30.540.10">
    <property type="entry name" value="Fructose-1,6-Bisphosphatase, subunit A, domain 1"/>
    <property type="match status" value="1"/>
</dbReference>
<gene>
    <name evidence="5" type="ORF">BJ980_000294</name>
</gene>
<dbReference type="InterPro" id="IPR020583">
    <property type="entry name" value="Inositol_monoP_metal-BS"/>
</dbReference>
<keyword evidence="3 4" id="KW-0460">Magnesium</keyword>
<evidence type="ECO:0000256" key="2">
    <source>
        <dbReference type="ARBA" id="ARBA00022801"/>
    </source>
</evidence>
<evidence type="ECO:0000256" key="3">
    <source>
        <dbReference type="ARBA" id="ARBA00022842"/>
    </source>
</evidence>
<dbReference type="SUPFAM" id="SSF56655">
    <property type="entry name" value="Carbohydrate phosphatase"/>
    <property type="match status" value="1"/>
</dbReference>
<dbReference type="GO" id="GO:0007165">
    <property type="term" value="P:signal transduction"/>
    <property type="evidence" value="ECO:0007669"/>
    <property type="project" value="TreeGrafter"/>
</dbReference>